<evidence type="ECO:0000256" key="3">
    <source>
        <dbReference type="ARBA" id="ARBA00012439"/>
    </source>
</evidence>
<gene>
    <name evidence="14" type="ORF">HMPREF0080_02103</name>
</gene>
<comment type="catalytic activity">
    <reaction evidence="11">
        <text>isopentenyl diphosphate + (2E)-geranyl diphosphate = (2E,6E)-farnesyl diphosphate + diphosphate</text>
        <dbReference type="Rhea" id="RHEA:19361"/>
        <dbReference type="ChEBI" id="CHEBI:33019"/>
        <dbReference type="ChEBI" id="CHEBI:58057"/>
        <dbReference type="ChEBI" id="CHEBI:128769"/>
        <dbReference type="ChEBI" id="CHEBI:175763"/>
        <dbReference type="EC" id="2.5.1.10"/>
    </reaction>
</comment>
<dbReference type="FunFam" id="1.10.600.10:FF:000001">
    <property type="entry name" value="Geranylgeranyl diphosphate synthase"/>
    <property type="match status" value="1"/>
</dbReference>
<keyword evidence="15" id="KW-1185">Reference proteome</keyword>
<evidence type="ECO:0000313" key="14">
    <source>
        <dbReference type="EMBL" id="EHM37564.1"/>
    </source>
</evidence>
<evidence type="ECO:0000256" key="2">
    <source>
        <dbReference type="ARBA" id="ARBA00006706"/>
    </source>
</evidence>
<dbReference type="Proteomes" id="UP000005481">
    <property type="component" value="Unassembled WGS sequence"/>
</dbReference>
<dbReference type="InterPro" id="IPR000092">
    <property type="entry name" value="Polyprenyl_synt"/>
</dbReference>
<evidence type="ECO:0000256" key="10">
    <source>
        <dbReference type="ARBA" id="ARBA00032873"/>
    </source>
</evidence>
<feature type="transmembrane region" description="Helical" evidence="13">
    <location>
        <begin position="183"/>
        <end position="210"/>
    </location>
</feature>
<dbReference type="InterPro" id="IPR008949">
    <property type="entry name" value="Isoprenoid_synthase_dom_sf"/>
</dbReference>
<evidence type="ECO:0000256" key="4">
    <source>
        <dbReference type="ARBA" id="ARBA00015100"/>
    </source>
</evidence>
<dbReference type="PROSITE" id="PS00723">
    <property type="entry name" value="POLYPRENYL_SYNTHASE_1"/>
    <property type="match status" value="1"/>
</dbReference>
<evidence type="ECO:0000256" key="5">
    <source>
        <dbReference type="ARBA" id="ARBA00022679"/>
    </source>
</evidence>
<dbReference type="HOGENOM" id="CLU_014015_0_0_9"/>
<dbReference type="PROSITE" id="PS00444">
    <property type="entry name" value="POLYPRENYL_SYNTHASE_2"/>
    <property type="match status" value="1"/>
</dbReference>
<keyword evidence="6" id="KW-0479">Metal-binding</keyword>
<dbReference type="Pfam" id="PF00348">
    <property type="entry name" value="polyprenyl_synt"/>
    <property type="match status" value="1"/>
</dbReference>
<dbReference type="STRING" id="861450.HMPREF0080_02103"/>
<dbReference type="InterPro" id="IPR033749">
    <property type="entry name" value="Polyprenyl_synt_CS"/>
</dbReference>
<keyword evidence="13" id="KW-0472">Membrane</keyword>
<keyword evidence="5 12" id="KW-0808">Transferase</keyword>
<keyword evidence="7" id="KW-0460">Magnesium</keyword>
<keyword evidence="8" id="KW-0414">Isoprene biosynthesis</keyword>
<evidence type="ECO:0000313" key="15">
    <source>
        <dbReference type="Proteomes" id="UP000005481"/>
    </source>
</evidence>
<evidence type="ECO:0000256" key="6">
    <source>
        <dbReference type="ARBA" id="ARBA00022723"/>
    </source>
</evidence>
<protein>
    <recommendedName>
        <fullName evidence="4">Farnesyl diphosphate synthase</fullName>
        <ecNumber evidence="3">2.5.1.10</ecNumber>
    </recommendedName>
    <alternativeName>
        <fullName evidence="10">(2E,6E)-farnesyl diphosphate synthase</fullName>
    </alternativeName>
    <alternativeName>
        <fullName evidence="9">Geranyltranstransferase</fullName>
    </alternativeName>
</protein>
<dbReference type="SUPFAM" id="SSF48576">
    <property type="entry name" value="Terpenoid synthases"/>
    <property type="match status" value="1"/>
</dbReference>
<dbReference type="GO" id="GO:0004337">
    <property type="term" value="F:(2E,6E)-farnesyl diphosphate synthase activity"/>
    <property type="evidence" value="ECO:0007669"/>
    <property type="project" value="UniProtKB-EC"/>
</dbReference>
<accession>G9YK93</accession>
<comment type="cofactor">
    <cofactor evidence="1">
        <name>Mg(2+)</name>
        <dbReference type="ChEBI" id="CHEBI:18420"/>
    </cofactor>
</comment>
<reference evidence="14 15" key="1">
    <citation type="submission" date="2011-08" db="EMBL/GenBank/DDBJ databases">
        <authorList>
            <person name="Weinstock G."/>
            <person name="Sodergren E."/>
            <person name="Clifton S."/>
            <person name="Fulton L."/>
            <person name="Fulton B."/>
            <person name="Courtney L."/>
            <person name="Fronick C."/>
            <person name="Harrison M."/>
            <person name="Strong C."/>
            <person name="Farmer C."/>
            <person name="Delahaunty K."/>
            <person name="Markovic C."/>
            <person name="Hall O."/>
            <person name="Minx P."/>
            <person name="Tomlinson C."/>
            <person name="Mitreva M."/>
            <person name="Hou S."/>
            <person name="Chen J."/>
            <person name="Wollam A."/>
            <person name="Pepin K.H."/>
            <person name="Johnson M."/>
            <person name="Bhonagiri V."/>
            <person name="Zhang X."/>
            <person name="Suruliraj S."/>
            <person name="Warren W."/>
            <person name="Chinwalla A."/>
            <person name="Mardis E.R."/>
            <person name="Wilson R.K."/>
        </authorList>
    </citation>
    <scope>NUCLEOTIDE SEQUENCE [LARGE SCALE GENOMIC DNA]</scope>
    <source>
        <strain evidence="14 15">F0357</strain>
    </source>
</reference>
<dbReference type="AlphaFoldDB" id="G9YK93"/>
<dbReference type="GO" id="GO:0005737">
    <property type="term" value="C:cytoplasm"/>
    <property type="evidence" value="ECO:0007669"/>
    <property type="project" value="UniProtKB-ARBA"/>
</dbReference>
<dbReference type="SFLD" id="SFLDG01017">
    <property type="entry name" value="Polyprenyl_Transferase_Like"/>
    <property type="match status" value="1"/>
</dbReference>
<dbReference type="SFLD" id="SFLDS00005">
    <property type="entry name" value="Isoprenoid_Synthase_Type_I"/>
    <property type="match status" value="1"/>
</dbReference>
<evidence type="ECO:0000256" key="8">
    <source>
        <dbReference type="ARBA" id="ARBA00023229"/>
    </source>
</evidence>
<dbReference type="GO" id="GO:0046872">
    <property type="term" value="F:metal ion binding"/>
    <property type="evidence" value="ECO:0007669"/>
    <property type="project" value="UniProtKB-KW"/>
</dbReference>
<keyword evidence="13" id="KW-0812">Transmembrane</keyword>
<evidence type="ECO:0000256" key="12">
    <source>
        <dbReference type="RuleBase" id="RU004466"/>
    </source>
</evidence>
<name>G9YK93_9FIRM</name>
<evidence type="ECO:0000256" key="1">
    <source>
        <dbReference type="ARBA" id="ARBA00001946"/>
    </source>
</evidence>
<dbReference type="EMBL" id="AGCJ01000094">
    <property type="protein sequence ID" value="EHM37564.1"/>
    <property type="molecule type" value="Genomic_DNA"/>
</dbReference>
<keyword evidence="13" id="KW-1133">Transmembrane helix</keyword>
<evidence type="ECO:0000256" key="9">
    <source>
        <dbReference type="ARBA" id="ARBA00032380"/>
    </source>
</evidence>
<comment type="caution">
    <text evidence="14">The sequence shown here is derived from an EMBL/GenBank/DDBJ whole genome shotgun (WGS) entry which is preliminary data.</text>
</comment>
<dbReference type="PANTHER" id="PTHR43281:SF1">
    <property type="entry name" value="FARNESYL DIPHOSPHATE SYNTHASE"/>
    <property type="match status" value="1"/>
</dbReference>
<dbReference type="NCBIfam" id="NF045485">
    <property type="entry name" value="FPPsyn"/>
    <property type="match status" value="1"/>
</dbReference>
<dbReference type="Gene3D" id="1.10.600.10">
    <property type="entry name" value="Farnesyl Diphosphate Synthase"/>
    <property type="match status" value="1"/>
</dbReference>
<dbReference type="PATRIC" id="fig|861450.3.peg.1926"/>
<dbReference type="OrthoDB" id="9805316at2"/>
<dbReference type="EC" id="2.5.1.10" evidence="3"/>
<sequence>MTVEAYLQSQKERVDRRLAQLIRTEIPQFSGLYEAMNYSLNAGGKRIRPILFLSVLEALGKDPAGYLDLACALECVHSYSLIHDDLPAMDDDDYRRGKPTNHRVYGEGTAILAGDGLLTYAFELMAAQRQPEPAKLLEAIHVFARAAGPAGMVGGQFFDLASTDAPRIGLDELKLMHRSKTGIIFAAVVDMAAILAAAAAGVRAALAAYADNLGLAFQITDDILDVTGDESVLGKPVGSDEKNHKTTYVTLLSPAGAKKEAAAAAEKARLALAGFGENARILRDLVGYLEKRAQ</sequence>
<dbReference type="GO" id="GO:0016114">
    <property type="term" value="P:terpenoid biosynthetic process"/>
    <property type="evidence" value="ECO:0007669"/>
    <property type="project" value="UniProtKB-ARBA"/>
</dbReference>
<proteinExistence type="inferred from homology"/>
<dbReference type="CDD" id="cd00685">
    <property type="entry name" value="Trans_IPPS_HT"/>
    <property type="match status" value="1"/>
</dbReference>
<dbReference type="InterPro" id="IPR053378">
    <property type="entry name" value="Prenyl_diphosphate_synthase"/>
</dbReference>
<evidence type="ECO:0000256" key="11">
    <source>
        <dbReference type="ARBA" id="ARBA00049399"/>
    </source>
</evidence>
<dbReference type="PANTHER" id="PTHR43281">
    <property type="entry name" value="FARNESYL DIPHOSPHATE SYNTHASE"/>
    <property type="match status" value="1"/>
</dbReference>
<comment type="similarity">
    <text evidence="2 12">Belongs to the FPP/GGPP synthase family.</text>
</comment>
<organism evidence="14 15">
    <name type="scientific">Anaeroglobus geminatus F0357</name>
    <dbReference type="NCBI Taxonomy" id="861450"/>
    <lineage>
        <taxon>Bacteria</taxon>
        <taxon>Bacillati</taxon>
        <taxon>Bacillota</taxon>
        <taxon>Negativicutes</taxon>
        <taxon>Veillonellales</taxon>
        <taxon>Veillonellaceae</taxon>
        <taxon>Anaeroglobus</taxon>
    </lineage>
</organism>
<dbReference type="RefSeq" id="WP_006791063.1">
    <property type="nucleotide sequence ID" value="NZ_JH417616.1"/>
</dbReference>
<evidence type="ECO:0000256" key="13">
    <source>
        <dbReference type="SAM" id="Phobius"/>
    </source>
</evidence>
<evidence type="ECO:0000256" key="7">
    <source>
        <dbReference type="ARBA" id="ARBA00022842"/>
    </source>
</evidence>
<dbReference type="eggNOG" id="COG0142">
    <property type="taxonomic scope" value="Bacteria"/>
</dbReference>